<evidence type="ECO:0000313" key="2">
    <source>
        <dbReference type="Proteomes" id="UP000463051"/>
    </source>
</evidence>
<dbReference type="Proteomes" id="UP000463051">
    <property type="component" value="Unassembled WGS sequence"/>
</dbReference>
<organism evidence="1 2">
    <name type="scientific">Paenibacillus monticola</name>
    <dbReference type="NCBI Taxonomy" id="2666075"/>
    <lineage>
        <taxon>Bacteria</taxon>
        <taxon>Bacillati</taxon>
        <taxon>Bacillota</taxon>
        <taxon>Bacilli</taxon>
        <taxon>Bacillales</taxon>
        <taxon>Paenibacillaceae</taxon>
        <taxon>Paenibacillus</taxon>
    </lineage>
</organism>
<dbReference type="EMBL" id="WJXB01000002">
    <property type="protein sequence ID" value="MRN52563.1"/>
    <property type="molecule type" value="Genomic_DNA"/>
</dbReference>
<sequence length="135" mass="15579">MYLSEFANEYSENFEVLRNGKVISVAKGVMSHSKEKKIIQLSLDTDVCTGDWLVSRLSNESFYVEDVISRKNFNSRPWSKVVYYSTELEHESKTNLPSSVPLFLTDDQDSHIRAQHDSNLINNVSNAEIKIIYRE</sequence>
<proteinExistence type="predicted"/>
<name>A0A7X2H4H4_9BACL</name>
<protein>
    <submittedName>
        <fullName evidence="1">Uncharacterized protein</fullName>
    </submittedName>
</protein>
<evidence type="ECO:0000313" key="1">
    <source>
        <dbReference type="EMBL" id="MRN52563.1"/>
    </source>
</evidence>
<accession>A0A7X2H4H4</accession>
<reference evidence="1 2" key="1">
    <citation type="submission" date="2019-11" db="EMBL/GenBank/DDBJ databases">
        <title>Paenibacillus monticola sp. nov., a novel PGPR strain isolated from mountain sample in China.</title>
        <authorList>
            <person name="Zhao Q."/>
            <person name="Li H.-P."/>
            <person name="Zhang J.-L."/>
        </authorList>
    </citation>
    <scope>NUCLEOTIDE SEQUENCE [LARGE SCALE GENOMIC DNA]</scope>
    <source>
        <strain evidence="1 2">LC-T2</strain>
    </source>
</reference>
<keyword evidence="2" id="KW-1185">Reference proteome</keyword>
<comment type="caution">
    <text evidence="1">The sequence shown here is derived from an EMBL/GenBank/DDBJ whole genome shotgun (WGS) entry which is preliminary data.</text>
</comment>
<gene>
    <name evidence="1" type="ORF">GJB61_06080</name>
</gene>
<dbReference type="AlphaFoldDB" id="A0A7X2H4H4"/>
<dbReference type="RefSeq" id="WP_154117571.1">
    <property type="nucleotide sequence ID" value="NZ_WJXB01000002.1"/>
</dbReference>